<feature type="coiled-coil region" evidence="1">
    <location>
        <begin position="241"/>
        <end position="282"/>
    </location>
</feature>
<evidence type="ECO:0000313" key="3">
    <source>
        <dbReference type="Proteomes" id="UP000694844"/>
    </source>
</evidence>
<protein>
    <submittedName>
        <fullName evidence="4">Uncharacterized protein LOC111126328</fullName>
    </submittedName>
</protein>
<proteinExistence type="predicted"/>
<dbReference type="SMART" id="SM00338">
    <property type="entry name" value="BRLZ"/>
    <property type="match status" value="1"/>
</dbReference>
<dbReference type="SUPFAM" id="SSF57959">
    <property type="entry name" value="Leucine zipper domain"/>
    <property type="match status" value="1"/>
</dbReference>
<reference evidence="3" key="1">
    <citation type="submission" date="2024-06" db="UniProtKB">
        <authorList>
            <consortium name="RefSeq"/>
        </authorList>
    </citation>
    <scope>NUCLEOTIDE SEQUENCE [LARGE SCALE GENOMIC DNA]</scope>
</reference>
<dbReference type="OrthoDB" id="10039716at2759"/>
<dbReference type="CDD" id="cd14813">
    <property type="entry name" value="bZIP_BmCbz-like"/>
    <property type="match status" value="1"/>
</dbReference>
<reference evidence="4" key="2">
    <citation type="submission" date="2025-08" db="UniProtKB">
        <authorList>
            <consortium name="RefSeq"/>
        </authorList>
    </citation>
    <scope>IDENTIFICATION</scope>
    <source>
        <tissue evidence="4">Whole sample</tissue>
    </source>
</reference>
<dbReference type="PROSITE" id="PS50217">
    <property type="entry name" value="BZIP"/>
    <property type="match status" value="1"/>
</dbReference>
<dbReference type="Gene3D" id="1.20.5.170">
    <property type="match status" value="1"/>
</dbReference>
<dbReference type="GO" id="GO:0003700">
    <property type="term" value="F:DNA-binding transcription factor activity"/>
    <property type="evidence" value="ECO:0007669"/>
    <property type="project" value="InterPro"/>
</dbReference>
<dbReference type="InterPro" id="IPR004827">
    <property type="entry name" value="bZIP"/>
</dbReference>
<accession>A0A8B8DEL7</accession>
<dbReference type="Proteomes" id="UP000694844">
    <property type="component" value="Chromosome 1"/>
</dbReference>
<keyword evidence="3" id="KW-1185">Reference proteome</keyword>
<dbReference type="InterPro" id="IPR046347">
    <property type="entry name" value="bZIP_sf"/>
</dbReference>
<evidence type="ECO:0000259" key="2">
    <source>
        <dbReference type="PROSITE" id="PS50217"/>
    </source>
</evidence>
<name>A0A8B8DEL7_CRAVI</name>
<dbReference type="AlphaFoldDB" id="A0A8B8DEL7"/>
<gene>
    <name evidence="4" type="primary">LOC111126328</name>
</gene>
<dbReference type="RefSeq" id="XP_022326582.1">
    <property type="nucleotide sequence ID" value="XM_022470874.1"/>
</dbReference>
<evidence type="ECO:0000256" key="1">
    <source>
        <dbReference type="SAM" id="Coils"/>
    </source>
</evidence>
<dbReference type="KEGG" id="cvn:111126328"/>
<dbReference type="GeneID" id="111126328"/>
<evidence type="ECO:0000313" key="4">
    <source>
        <dbReference type="RefSeq" id="XP_022326582.1"/>
    </source>
</evidence>
<organism evidence="3 4">
    <name type="scientific">Crassostrea virginica</name>
    <name type="common">Eastern oyster</name>
    <dbReference type="NCBI Taxonomy" id="6565"/>
    <lineage>
        <taxon>Eukaryota</taxon>
        <taxon>Metazoa</taxon>
        <taxon>Spiralia</taxon>
        <taxon>Lophotrochozoa</taxon>
        <taxon>Mollusca</taxon>
        <taxon>Bivalvia</taxon>
        <taxon>Autobranchia</taxon>
        <taxon>Pteriomorphia</taxon>
        <taxon>Ostreida</taxon>
        <taxon>Ostreoidea</taxon>
        <taxon>Ostreidae</taxon>
        <taxon>Crassostrea</taxon>
    </lineage>
</organism>
<sequence length="284" mass="32380">MARGQSFQDPLTSWLDGWTFQAPIVDLEMEPTSITTSNISLRLDQKVNGLFNNEFTDMIDDFDDNKMDSEWEKNYLVSEKSNLGIGGGEVEDFLEAMESTFPGDDFLNSFMDLSNFTDVQETDDKPDLVLAESVINFELPSQEVQLTAQQVVPETENVIAVECGIKRKFSDSEEEEVEAAVSADLDHDYITKRPRTTSVTSQLATEAEDGNIKSPEKKYVERRIKNNIASKRSRHIRKMKFVEMESEAERLVIENQRMRSKIEELEQLAKEMKAALISKLAEKK</sequence>
<keyword evidence="1" id="KW-0175">Coiled coil</keyword>
<feature type="domain" description="BZIP" evidence="2">
    <location>
        <begin position="216"/>
        <end position="279"/>
    </location>
</feature>
<dbReference type="Pfam" id="PF07716">
    <property type="entry name" value="bZIP_2"/>
    <property type="match status" value="1"/>
</dbReference>